<proteinExistence type="predicted"/>
<name>A0ABN9Q5L2_9DINO</name>
<accession>A0ABN9Q5L2</accession>
<feature type="non-terminal residue" evidence="1">
    <location>
        <position position="1"/>
    </location>
</feature>
<comment type="caution">
    <text evidence="1">The sequence shown here is derived from an EMBL/GenBank/DDBJ whole genome shotgun (WGS) entry which is preliminary data.</text>
</comment>
<keyword evidence="2" id="KW-1185">Reference proteome</keyword>
<organism evidence="1 2">
    <name type="scientific">Prorocentrum cordatum</name>
    <dbReference type="NCBI Taxonomy" id="2364126"/>
    <lineage>
        <taxon>Eukaryota</taxon>
        <taxon>Sar</taxon>
        <taxon>Alveolata</taxon>
        <taxon>Dinophyceae</taxon>
        <taxon>Prorocentrales</taxon>
        <taxon>Prorocentraceae</taxon>
        <taxon>Prorocentrum</taxon>
    </lineage>
</organism>
<dbReference type="EMBL" id="CAUYUJ010002494">
    <property type="protein sequence ID" value="CAK0801034.1"/>
    <property type="molecule type" value="Genomic_DNA"/>
</dbReference>
<evidence type="ECO:0008006" key="3">
    <source>
        <dbReference type="Google" id="ProtNLM"/>
    </source>
</evidence>
<reference evidence="1" key="1">
    <citation type="submission" date="2023-10" db="EMBL/GenBank/DDBJ databases">
        <authorList>
            <person name="Chen Y."/>
            <person name="Shah S."/>
            <person name="Dougan E. K."/>
            <person name="Thang M."/>
            <person name="Chan C."/>
        </authorList>
    </citation>
    <scope>NUCLEOTIDE SEQUENCE [LARGE SCALE GENOMIC DNA]</scope>
</reference>
<evidence type="ECO:0000313" key="1">
    <source>
        <dbReference type="EMBL" id="CAK0801034.1"/>
    </source>
</evidence>
<sequence>PRVRAALPCAALRPHGPMLCHAAFAAAGPFAPVLAPASSGGASGRFSALLGASRRFSAIFGRFSAIFSDVSSALGVFFSVLGVVSSNFASPRGLRGRPRRPESRATRIAGGMGPWGEWRVHPSLPTAILILFLLSIGVQGLNLLDRPPAEGDAGWRETTAAGTTGKDGKRVAIVVAGSRSFIRYSLNSTLHHLIRPLVAEGHQADYYVSLTYQSSPAYHSHFWYMQHLALDPVLDGACGGKTVESDISIFLNNMTDECTKKHEILISSEIQKHGGRARKVVLRQTLSIDDNELVAAKRSAAVSTSPGEDPDLRFPILDLNRRQATANANRNMLTLFLNYQQLWDEVVKSEGATQPYDYVMFLRDDTLWLKDFSLNRLIDHGPADLYVLSCDARVPSMWPQEINDHGSVVSRKKAELFGNYFAHLFRANITECSKNIAPKTGGKFGCNSEMILKMILTQDGVSTKLVGQGLIPFQRSVHVQMPGGGVAPCFHKYCQSHSDGLESFGIQRCKQMRA</sequence>
<dbReference type="Proteomes" id="UP001189429">
    <property type="component" value="Unassembled WGS sequence"/>
</dbReference>
<evidence type="ECO:0000313" key="2">
    <source>
        <dbReference type="Proteomes" id="UP001189429"/>
    </source>
</evidence>
<gene>
    <name evidence="1" type="ORF">PCOR1329_LOCUS9028</name>
</gene>
<protein>
    <recommendedName>
        <fullName evidence="3">Protein xylosyltransferase</fullName>
    </recommendedName>
</protein>